<feature type="region of interest" description="Disordered" evidence="2">
    <location>
        <begin position="199"/>
        <end position="226"/>
    </location>
</feature>
<name>A0ABY5LFV9_9SPHN</name>
<dbReference type="PANTHER" id="PTHR43418:SF4">
    <property type="entry name" value="MULTIFUNCTIONAL TRYPTOPHAN BIOSYNTHESIS PROTEIN"/>
    <property type="match status" value="1"/>
</dbReference>
<organism evidence="4 5">
    <name type="scientific">Sphingomonas qomolangmaensis</name>
    <dbReference type="NCBI Taxonomy" id="2918765"/>
    <lineage>
        <taxon>Bacteria</taxon>
        <taxon>Pseudomonadati</taxon>
        <taxon>Pseudomonadota</taxon>
        <taxon>Alphaproteobacteria</taxon>
        <taxon>Sphingomonadales</taxon>
        <taxon>Sphingomonadaceae</taxon>
        <taxon>Sphingomonas</taxon>
    </lineage>
</organism>
<evidence type="ECO:0000313" key="5">
    <source>
        <dbReference type="Proteomes" id="UP001058533"/>
    </source>
</evidence>
<dbReference type="NCBIfam" id="TIGR00566">
    <property type="entry name" value="trpG_papA"/>
    <property type="match status" value="1"/>
</dbReference>
<keyword evidence="1" id="KW-0315">Glutamine amidotransferase</keyword>
<evidence type="ECO:0000313" key="4">
    <source>
        <dbReference type="EMBL" id="UUL83581.1"/>
    </source>
</evidence>
<evidence type="ECO:0000259" key="3">
    <source>
        <dbReference type="Pfam" id="PF00117"/>
    </source>
</evidence>
<dbReference type="Pfam" id="PF00117">
    <property type="entry name" value="GATase"/>
    <property type="match status" value="1"/>
</dbReference>
<reference evidence="4" key="1">
    <citation type="submission" date="2022-07" db="EMBL/GenBank/DDBJ databases">
        <title>Sphingomonas sp. nov., a novel bacterium isolated from the north slope of the Mount Everest.</title>
        <authorList>
            <person name="Cui X."/>
            <person name="Liu Y."/>
        </authorList>
    </citation>
    <scope>NUCLEOTIDE SEQUENCE</scope>
    <source>
        <strain evidence="4">S5-59</strain>
    </source>
</reference>
<evidence type="ECO:0000256" key="1">
    <source>
        <dbReference type="ARBA" id="ARBA00022962"/>
    </source>
</evidence>
<sequence>MILVIDNYDSFTWNLVHYLMELGVEVRVERNDALTAREAIATNAQAFLISPGPCTPNEAGISLELVAACADLGKPLLGVCLGHQAIGQHFGGKVVRGGLMHGKTCPVEHDGTGMFAGLPSPFTATRYHSLIVTDAPPELLVNATAADSSVMGFRHATLPIHGVQFHPESIATEHGHAMLANFLREAGLLSSSPLPLAGGVGGGTSSLPGRSPTPPPLTPPASGRGM</sequence>
<dbReference type="EMBL" id="CP101740">
    <property type="protein sequence ID" value="UUL83581.1"/>
    <property type="molecule type" value="Genomic_DNA"/>
</dbReference>
<dbReference type="PANTHER" id="PTHR43418">
    <property type="entry name" value="MULTIFUNCTIONAL TRYPTOPHAN BIOSYNTHESIS PROTEIN-RELATED"/>
    <property type="match status" value="1"/>
</dbReference>
<dbReference type="PRINTS" id="PR00097">
    <property type="entry name" value="ANTSNTHASEII"/>
</dbReference>
<feature type="domain" description="Glutamine amidotransferase" evidence="3">
    <location>
        <begin position="3"/>
        <end position="185"/>
    </location>
</feature>
<accession>A0ABY5LFV9</accession>
<keyword evidence="5" id="KW-1185">Reference proteome</keyword>
<dbReference type="PRINTS" id="PR00096">
    <property type="entry name" value="GATASE"/>
</dbReference>
<dbReference type="SUPFAM" id="SSF52317">
    <property type="entry name" value="Class I glutamine amidotransferase-like"/>
    <property type="match status" value="1"/>
</dbReference>
<dbReference type="InterPro" id="IPR017926">
    <property type="entry name" value="GATASE"/>
</dbReference>
<dbReference type="PROSITE" id="PS51273">
    <property type="entry name" value="GATASE_TYPE_1"/>
    <property type="match status" value="1"/>
</dbReference>
<gene>
    <name evidence="4" type="ORF">NMP03_04990</name>
</gene>
<evidence type="ECO:0000256" key="2">
    <source>
        <dbReference type="SAM" id="MobiDB-lite"/>
    </source>
</evidence>
<dbReference type="InterPro" id="IPR029062">
    <property type="entry name" value="Class_I_gatase-like"/>
</dbReference>
<dbReference type="InterPro" id="IPR006221">
    <property type="entry name" value="TrpG/PapA_dom"/>
</dbReference>
<dbReference type="InterPro" id="IPR050472">
    <property type="entry name" value="Anth_synth/Amidotransfase"/>
</dbReference>
<dbReference type="Gene3D" id="3.40.50.880">
    <property type="match status" value="1"/>
</dbReference>
<dbReference type="RefSeq" id="WP_256507420.1">
    <property type="nucleotide sequence ID" value="NZ_CP101740.1"/>
</dbReference>
<dbReference type="Proteomes" id="UP001058533">
    <property type="component" value="Chromosome"/>
</dbReference>
<proteinExistence type="predicted"/>
<protein>
    <submittedName>
        <fullName evidence="4">Aminodeoxychorismate/anthranilate synthase component II</fullName>
    </submittedName>
</protein>
<dbReference type="CDD" id="cd01743">
    <property type="entry name" value="GATase1_Anthranilate_Synthase"/>
    <property type="match status" value="1"/>
</dbReference>